<proteinExistence type="predicted"/>
<comment type="caution">
    <text evidence="2">The sequence shown here is derived from an EMBL/GenBank/DDBJ whole genome shotgun (WGS) entry which is preliminary data.</text>
</comment>
<sequence length="198" mass="22549">MRHSNSIQLPDSMQTSGIPSSMEEGTQSRKMTRCISTTYSTGTGTTSTGKKRGRCTKKTVSFDESVRVRRTLTLDEYTEEETCAAWFGQDEFDLIRRKISMLVRKVEREGLKLGHDKKYCIRGLESLFSKGSERKSETRRKVARVVFFEQEKQRLADCVDEEAIAAACMKISAKSRSLAFNLGGEDRKEANKIYKNNF</sequence>
<organism evidence="2 3">
    <name type="scientific">Nitzschia inconspicua</name>
    <dbReference type="NCBI Taxonomy" id="303405"/>
    <lineage>
        <taxon>Eukaryota</taxon>
        <taxon>Sar</taxon>
        <taxon>Stramenopiles</taxon>
        <taxon>Ochrophyta</taxon>
        <taxon>Bacillariophyta</taxon>
        <taxon>Bacillariophyceae</taxon>
        <taxon>Bacillariophycidae</taxon>
        <taxon>Bacillariales</taxon>
        <taxon>Bacillariaceae</taxon>
        <taxon>Nitzschia</taxon>
    </lineage>
</organism>
<accession>A0A9K3LHC2</accession>
<reference evidence="2" key="1">
    <citation type="journal article" date="2021" name="Sci. Rep.">
        <title>Diploid genomic architecture of Nitzschia inconspicua, an elite biomass production diatom.</title>
        <authorList>
            <person name="Oliver A."/>
            <person name="Podell S."/>
            <person name="Pinowska A."/>
            <person name="Traller J.C."/>
            <person name="Smith S.R."/>
            <person name="McClure R."/>
            <person name="Beliaev A."/>
            <person name="Bohutskyi P."/>
            <person name="Hill E.A."/>
            <person name="Rabines A."/>
            <person name="Zheng H."/>
            <person name="Allen L.Z."/>
            <person name="Kuo A."/>
            <person name="Grigoriev I.V."/>
            <person name="Allen A.E."/>
            <person name="Hazlebeck D."/>
            <person name="Allen E.E."/>
        </authorList>
    </citation>
    <scope>NUCLEOTIDE SEQUENCE</scope>
    <source>
        <strain evidence="2">Hildebrandi</strain>
    </source>
</reference>
<evidence type="ECO:0000256" key="1">
    <source>
        <dbReference type="SAM" id="MobiDB-lite"/>
    </source>
</evidence>
<reference evidence="2" key="2">
    <citation type="submission" date="2021-04" db="EMBL/GenBank/DDBJ databases">
        <authorList>
            <person name="Podell S."/>
        </authorList>
    </citation>
    <scope>NUCLEOTIDE SEQUENCE</scope>
    <source>
        <strain evidence="2">Hildebrandi</strain>
    </source>
</reference>
<dbReference type="EMBL" id="JAGRRH010000012">
    <property type="protein sequence ID" value="KAG7362072.1"/>
    <property type="molecule type" value="Genomic_DNA"/>
</dbReference>
<evidence type="ECO:0000313" key="3">
    <source>
        <dbReference type="Proteomes" id="UP000693970"/>
    </source>
</evidence>
<feature type="region of interest" description="Disordered" evidence="1">
    <location>
        <begin position="1"/>
        <end position="29"/>
    </location>
</feature>
<dbReference type="AlphaFoldDB" id="A0A9K3LHC2"/>
<evidence type="ECO:0000313" key="2">
    <source>
        <dbReference type="EMBL" id="KAG7362072.1"/>
    </source>
</evidence>
<dbReference type="Proteomes" id="UP000693970">
    <property type="component" value="Unassembled WGS sequence"/>
</dbReference>
<gene>
    <name evidence="2" type="ORF">IV203_025738</name>
</gene>
<protein>
    <submittedName>
        <fullName evidence="2">Uncharacterized protein</fullName>
    </submittedName>
</protein>
<keyword evidence="3" id="KW-1185">Reference proteome</keyword>
<name>A0A9K3LHC2_9STRA</name>